<dbReference type="RefSeq" id="WP_081153264.1">
    <property type="nucleotide sequence ID" value="NZ_LVYD01000064.1"/>
</dbReference>
<accession>A0A1V9FPQ4</accession>
<evidence type="ECO:0000313" key="2">
    <source>
        <dbReference type="Proteomes" id="UP000192796"/>
    </source>
</evidence>
<keyword evidence="2" id="KW-1185">Reference proteome</keyword>
<dbReference type="OrthoDB" id="678310at2"/>
<dbReference type="STRING" id="1703345.A3860_33735"/>
<proteinExistence type="predicted"/>
<dbReference type="AlphaFoldDB" id="A0A1V9FPQ4"/>
<organism evidence="1 2">
    <name type="scientific">Niastella vici</name>
    <dbReference type="NCBI Taxonomy" id="1703345"/>
    <lineage>
        <taxon>Bacteria</taxon>
        <taxon>Pseudomonadati</taxon>
        <taxon>Bacteroidota</taxon>
        <taxon>Chitinophagia</taxon>
        <taxon>Chitinophagales</taxon>
        <taxon>Chitinophagaceae</taxon>
        <taxon>Niastella</taxon>
    </lineage>
</organism>
<dbReference type="EMBL" id="LVYD01000064">
    <property type="protein sequence ID" value="OQP60343.1"/>
    <property type="molecule type" value="Genomic_DNA"/>
</dbReference>
<sequence>MNTWKEIVDKQTKEYGDHLEAVKKSKEQLEASKQAVLSTAKCSEAELPTVLKEMLHLNEQNWDKEYGMYGTRFKEMRINHQKELTKFFEREALAQEINNDQSAEKDKSKDKSAGR</sequence>
<dbReference type="Proteomes" id="UP000192796">
    <property type="component" value="Unassembled WGS sequence"/>
</dbReference>
<comment type="caution">
    <text evidence="1">The sequence shown here is derived from an EMBL/GenBank/DDBJ whole genome shotgun (WGS) entry which is preliminary data.</text>
</comment>
<gene>
    <name evidence="1" type="ORF">A3860_33735</name>
</gene>
<name>A0A1V9FPQ4_9BACT</name>
<reference evidence="1 2" key="1">
    <citation type="submission" date="2016-03" db="EMBL/GenBank/DDBJ databases">
        <title>Niastella vici sp. nov., isolated from farmland soil.</title>
        <authorList>
            <person name="Chen L."/>
            <person name="Wang D."/>
            <person name="Yang S."/>
            <person name="Wang G."/>
        </authorList>
    </citation>
    <scope>NUCLEOTIDE SEQUENCE [LARGE SCALE GENOMIC DNA]</scope>
    <source>
        <strain evidence="1 2">DJ57</strain>
    </source>
</reference>
<protein>
    <submittedName>
        <fullName evidence="1">Uncharacterized protein</fullName>
    </submittedName>
</protein>
<evidence type="ECO:0000313" key="1">
    <source>
        <dbReference type="EMBL" id="OQP60343.1"/>
    </source>
</evidence>